<feature type="transmembrane region" description="Helical" evidence="1">
    <location>
        <begin position="87"/>
        <end position="107"/>
    </location>
</feature>
<dbReference type="PANTHER" id="PTHR30273:SF2">
    <property type="entry name" value="PROTEIN FECR"/>
    <property type="match status" value="1"/>
</dbReference>
<evidence type="ECO:0000313" key="4">
    <source>
        <dbReference type="EMBL" id="UZD23576.1"/>
    </source>
</evidence>
<reference evidence="4" key="1">
    <citation type="submission" date="2022-10" db="EMBL/GenBank/DDBJ databases">
        <title>Algoriphagus sp. a novel bacteria isolate from halophytes salicornia europaea.</title>
        <authorList>
            <person name="Peng Y."/>
            <person name="Jiang L."/>
            <person name="Lee J."/>
        </authorList>
    </citation>
    <scope>NUCLEOTIDE SEQUENCE</scope>
    <source>
        <strain evidence="4">TR-M5</strain>
    </source>
</reference>
<dbReference type="RefSeq" id="WP_264810121.1">
    <property type="nucleotide sequence ID" value="NZ_CP110226.1"/>
</dbReference>
<evidence type="ECO:0000256" key="1">
    <source>
        <dbReference type="SAM" id="Phobius"/>
    </source>
</evidence>
<protein>
    <submittedName>
        <fullName evidence="4">FecR domain-containing protein</fullName>
    </submittedName>
</protein>
<keyword evidence="1" id="KW-0472">Membrane</keyword>
<dbReference type="Gene3D" id="3.55.50.30">
    <property type="match status" value="1"/>
</dbReference>
<keyword evidence="5" id="KW-1185">Reference proteome</keyword>
<dbReference type="InterPro" id="IPR006860">
    <property type="entry name" value="FecR"/>
</dbReference>
<dbReference type="Pfam" id="PF04773">
    <property type="entry name" value="FecR"/>
    <property type="match status" value="1"/>
</dbReference>
<evidence type="ECO:0000259" key="3">
    <source>
        <dbReference type="Pfam" id="PF16344"/>
    </source>
</evidence>
<dbReference type="PIRSF" id="PIRSF018266">
    <property type="entry name" value="FecR"/>
    <property type="match status" value="1"/>
</dbReference>
<keyword evidence="1" id="KW-1133">Transmembrane helix</keyword>
<dbReference type="EMBL" id="CP110226">
    <property type="protein sequence ID" value="UZD23576.1"/>
    <property type="molecule type" value="Genomic_DNA"/>
</dbReference>
<feature type="domain" description="Protein FecR C-terminal" evidence="3">
    <location>
        <begin position="260"/>
        <end position="323"/>
    </location>
</feature>
<dbReference type="InterPro" id="IPR012373">
    <property type="entry name" value="Ferrdict_sens_TM"/>
</dbReference>
<dbReference type="Gene3D" id="2.60.120.1440">
    <property type="match status" value="1"/>
</dbReference>
<keyword evidence="1" id="KW-0812">Transmembrane</keyword>
<feature type="domain" description="FecR protein" evidence="2">
    <location>
        <begin position="130"/>
        <end position="213"/>
    </location>
</feature>
<evidence type="ECO:0000259" key="2">
    <source>
        <dbReference type="Pfam" id="PF04773"/>
    </source>
</evidence>
<dbReference type="PANTHER" id="PTHR30273">
    <property type="entry name" value="PERIPLASMIC SIGNAL SENSOR AND SIGMA FACTOR ACTIVATOR FECR-RELATED"/>
    <property type="match status" value="1"/>
</dbReference>
<dbReference type="Pfam" id="PF16344">
    <property type="entry name" value="FecR_C"/>
    <property type="match status" value="1"/>
</dbReference>
<sequence>MKEELLIKYLLDESNVDETKAVENWIAADEKNQKEFDQIKWVWNSSKVLLEKSEVDEQVAWEKFNKLKARKSASIPKQKQRFLESNWFRAAATVSLILISTWVYTFFLPQSGKAYFGSVELQSESSPVAYPLLDGTAIVLNKNTQLSYTQKLFGKERNVSMDSGEAFFEVKRNEAKPFKIRAEQVEITVLGTSFHVKTNEIATEVIVVTGSVKVQIGESEEVLKPNEKVTVSHESGKMTKSIPENQLYNYYVSKLFQAEGIPLQELVYSLNEAYGTNIKIQGEELKNMPITTTLEYGSLDQNLEVLKETLQLKVSRTADQILIE</sequence>
<proteinExistence type="predicted"/>
<accession>A0ABY6MMM3</accession>
<organism evidence="4 5">
    <name type="scientific">Algoriphagus halophytocola</name>
    <dbReference type="NCBI Taxonomy" id="2991499"/>
    <lineage>
        <taxon>Bacteria</taxon>
        <taxon>Pseudomonadati</taxon>
        <taxon>Bacteroidota</taxon>
        <taxon>Cytophagia</taxon>
        <taxon>Cytophagales</taxon>
        <taxon>Cyclobacteriaceae</taxon>
        <taxon>Algoriphagus</taxon>
    </lineage>
</organism>
<dbReference type="InterPro" id="IPR032508">
    <property type="entry name" value="FecR_C"/>
</dbReference>
<evidence type="ECO:0000313" key="5">
    <source>
        <dbReference type="Proteomes" id="UP001163156"/>
    </source>
</evidence>
<gene>
    <name evidence="4" type="ORF">OM944_03590</name>
</gene>
<name>A0ABY6MMM3_9BACT</name>
<dbReference type="Proteomes" id="UP001163156">
    <property type="component" value="Chromosome"/>
</dbReference>